<organism evidence="1">
    <name type="scientific">bioreactor metagenome</name>
    <dbReference type="NCBI Taxonomy" id="1076179"/>
    <lineage>
        <taxon>unclassified sequences</taxon>
        <taxon>metagenomes</taxon>
        <taxon>ecological metagenomes</taxon>
    </lineage>
</organism>
<evidence type="ECO:0000313" key="1">
    <source>
        <dbReference type="EMBL" id="MPM73233.1"/>
    </source>
</evidence>
<dbReference type="AlphaFoldDB" id="A0A645C956"/>
<name>A0A645C956_9ZZZZ</name>
<protein>
    <recommendedName>
        <fullName evidence="2">NAD-specific glutamate dehydrogenase</fullName>
    </recommendedName>
</protein>
<sequence>MLDYHSGELAIIIRQFVFLVVSCIVYDAKIESALHRFIRGLDILSEFVRQDIGHDSLKLLSILEIGDYIHDGVFGTLDLGGEFTHESLHIDVVGVEVVLDLQRFLTNPDVTIECGVDVFDDPVEDVVLGQFQIIGFGRVGIHHFRIVQPRIPDDVVVGTVFECPVHVVVVLGEDIHRISVGLLLVLI</sequence>
<reference evidence="1" key="1">
    <citation type="submission" date="2019-08" db="EMBL/GenBank/DDBJ databases">
        <authorList>
            <person name="Kucharzyk K."/>
            <person name="Murdoch R.W."/>
            <person name="Higgins S."/>
            <person name="Loffler F."/>
        </authorList>
    </citation>
    <scope>NUCLEOTIDE SEQUENCE</scope>
</reference>
<comment type="caution">
    <text evidence="1">The sequence shown here is derived from an EMBL/GenBank/DDBJ whole genome shotgun (WGS) entry which is preliminary data.</text>
</comment>
<gene>
    <name evidence="1" type="ORF">SDC9_120209</name>
</gene>
<proteinExistence type="predicted"/>
<dbReference type="EMBL" id="VSSQ01025227">
    <property type="protein sequence ID" value="MPM73233.1"/>
    <property type="molecule type" value="Genomic_DNA"/>
</dbReference>
<evidence type="ECO:0008006" key="2">
    <source>
        <dbReference type="Google" id="ProtNLM"/>
    </source>
</evidence>
<accession>A0A645C956</accession>